<proteinExistence type="inferred from homology"/>
<dbReference type="AlphaFoldDB" id="A0ABD3HYH6"/>
<keyword evidence="10 12" id="KW-0472">Membrane</keyword>
<organism evidence="13 14">
    <name type="scientific">Riccia sorocarpa</name>
    <dbReference type="NCBI Taxonomy" id="122646"/>
    <lineage>
        <taxon>Eukaryota</taxon>
        <taxon>Viridiplantae</taxon>
        <taxon>Streptophyta</taxon>
        <taxon>Embryophyta</taxon>
        <taxon>Marchantiophyta</taxon>
        <taxon>Marchantiopsida</taxon>
        <taxon>Marchantiidae</taxon>
        <taxon>Marchantiales</taxon>
        <taxon>Ricciaceae</taxon>
        <taxon>Riccia</taxon>
    </lineage>
</organism>
<keyword evidence="6 12" id="KW-0812">Transmembrane</keyword>
<name>A0ABD3HYH6_9MARC</name>
<keyword evidence="14" id="KW-1185">Reference proteome</keyword>
<evidence type="ECO:0000256" key="4">
    <source>
        <dbReference type="ARBA" id="ARBA00022640"/>
    </source>
</evidence>
<sequence>MSSLSYSRRLPSLRSSDSHGALPTLVRAPPSFLISGLKSANWSSGGRGPPGVISSISEIHQRYSLAGGCGVSTERRFHHPGEIVGFRIAERWRRASRRESVTSAAAMPKSDDETDKMGGETGIPKSTMFLSGISFTPGMALAFPHASLGMGMSMHDIVACGITIAVALSLLKFFDELAKREVLEKKLSRKLVHISVGLVYLLFWPLFSNASYTKYLCALAPGGNTVRMLALGFGLLENEAMVRAMSREGDRRELLKGPFYYGLAIVITTVCFWRTSPVGIVALVNLCAGDGIADIIGRNFGGKSRLPWNEDKSWAGSVAFFLASTGASILYLLYFAHFGYLKMQPGIYIGVALVSFLTAIVESLPISTRLDDNLTVPLAAIVLGYFILPA</sequence>
<reference evidence="13 14" key="1">
    <citation type="submission" date="2024-09" db="EMBL/GenBank/DDBJ databases">
        <title>Chromosome-scale assembly of Riccia sorocarpa.</title>
        <authorList>
            <person name="Paukszto L."/>
        </authorList>
    </citation>
    <scope>NUCLEOTIDE SEQUENCE [LARGE SCALE GENOMIC DNA]</scope>
    <source>
        <strain evidence="13">LP-2024</strain>
        <tissue evidence="13">Aerial parts of the thallus</tissue>
    </source>
</reference>
<keyword evidence="8" id="KW-0809">Transit peptide</keyword>
<evidence type="ECO:0000313" key="13">
    <source>
        <dbReference type="EMBL" id="KAL3695307.1"/>
    </source>
</evidence>
<evidence type="ECO:0000256" key="11">
    <source>
        <dbReference type="SAM" id="MobiDB-lite"/>
    </source>
</evidence>
<keyword evidence="4" id="KW-0934">Plastid</keyword>
<gene>
    <name evidence="13" type="ORF">R1sor_009383</name>
</gene>
<evidence type="ECO:0000256" key="10">
    <source>
        <dbReference type="ARBA" id="ARBA00023136"/>
    </source>
</evidence>
<feature type="compositionally biased region" description="Low complexity" evidence="11">
    <location>
        <begin position="1"/>
        <end position="15"/>
    </location>
</feature>
<evidence type="ECO:0000256" key="3">
    <source>
        <dbReference type="ARBA" id="ARBA00022528"/>
    </source>
</evidence>
<feature type="transmembrane region" description="Helical" evidence="12">
    <location>
        <begin position="213"/>
        <end position="236"/>
    </location>
</feature>
<evidence type="ECO:0000256" key="1">
    <source>
        <dbReference type="ARBA" id="ARBA00004508"/>
    </source>
</evidence>
<comment type="similarity">
    <text evidence="2">Belongs to the polyprenol kinase family.</text>
</comment>
<protein>
    <recommendedName>
        <fullName evidence="15">Phytol kinase</fullName>
    </recommendedName>
</protein>
<evidence type="ECO:0000313" key="14">
    <source>
        <dbReference type="Proteomes" id="UP001633002"/>
    </source>
</evidence>
<feature type="transmembrane region" description="Helical" evidence="12">
    <location>
        <begin position="152"/>
        <end position="171"/>
    </location>
</feature>
<comment type="caution">
    <text evidence="13">The sequence shown here is derived from an EMBL/GenBank/DDBJ whole genome shotgun (WGS) entry which is preliminary data.</text>
</comment>
<evidence type="ECO:0000256" key="2">
    <source>
        <dbReference type="ARBA" id="ARBA00010794"/>
    </source>
</evidence>
<comment type="subcellular location">
    <subcellularLocation>
        <location evidence="1">Plastid</location>
        <location evidence="1">Chloroplast membrane</location>
        <topology evidence="1">Multi-pass membrane protein</topology>
    </subcellularLocation>
</comment>
<evidence type="ECO:0000256" key="8">
    <source>
        <dbReference type="ARBA" id="ARBA00022946"/>
    </source>
</evidence>
<dbReference type="PANTHER" id="PTHR32523:SF7">
    <property type="entry name" value="FARNESOL KINASE, CHLOROPLASTIC"/>
    <property type="match status" value="1"/>
</dbReference>
<accession>A0ABD3HYH6</accession>
<dbReference type="PANTHER" id="PTHR32523">
    <property type="entry name" value="PHYTOL KINASE 1, CHLOROPLASTIC"/>
    <property type="match status" value="1"/>
</dbReference>
<dbReference type="EMBL" id="JBJQOH010000002">
    <property type="protein sequence ID" value="KAL3695307.1"/>
    <property type="molecule type" value="Genomic_DNA"/>
</dbReference>
<feature type="transmembrane region" description="Helical" evidence="12">
    <location>
        <begin position="191"/>
        <end position="207"/>
    </location>
</feature>
<dbReference type="InterPro" id="IPR039606">
    <property type="entry name" value="Phytol/farnesol_kinase"/>
</dbReference>
<dbReference type="GO" id="GO:0016301">
    <property type="term" value="F:kinase activity"/>
    <property type="evidence" value="ECO:0007669"/>
    <property type="project" value="UniProtKB-KW"/>
</dbReference>
<evidence type="ECO:0008006" key="15">
    <source>
        <dbReference type="Google" id="ProtNLM"/>
    </source>
</evidence>
<feature type="transmembrane region" description="Helical" evidence="12">
    <location>
        <begin position="314"/>
        <end position="334"/>
    </location>
</feature>
<feature type="transmembrane region" description="Helical" evidence="12">
    <location>
        <begin position="346"/>
        <end position="366"/>
    </location>
</feature>
<evidence type="ECO:0000256" key="6">
    <source>
        <dbReference type="ARBA" id="ARBA00022692"/>
    </source>
</evidence>
<keyword evidence="3" id="KW-0150">Chloroplast</keyword>
<evidence type="ECO:0000256" key="7">
    <source>
        <dbReference type="ARBA" id="ARBA00022777"/>
    </source>
</evidence>
<keyword evidence="9 12" id="KW-1133">Transmembrane helix</keyword>
<keyword evidence="7" id="KW-0418">Kinase</keyword>
<dbReference type="Proteomes" id="UP001633002">
    <property type="component" value="Unassembled WGS sequence"/>
</dbReference>
<feature type="transmembrane region" description="Helical" evidence="12">
    <location>
        <begin position="257"/>
        <end position="275"/>
    </location>
</feature>
<evidence type="ECO:0000256" key="5">
    <source>
        <dbReference type="ARBA" id="ARBA00022679"/>
    </source>
</evidence>
<feature type="region of interest" description="Disordered" evidence="11">
    <location>
        <begin position="1"/>
        <end position="21"/>
    </location>
</feature>
<keyword evidence="5" id="KW-0808">Transferase</keyword>
<dbReference type="GO" id="GO:0031969">
    <property type="term" value="C:chloroplast membrane"/>
    <property type="evidence" value="ECO:0007669"/>
    <property type="project" value="UniProtKB-SubCell"/>
</dbReference>
<evidence type="ECO:0000256" key="9">
    <source>
        <dbReference type="ARBA" id="ARBA00022989"/>
    </source>
</evidence>
<evidence type="ECO:0000256" key="12">
    <source>
        <dbReference type="SAM" id="Phobius"/>
    </source>
</evidence>